<dbReference type="PANTHER" id="PTHR18952">
    <property type="entry name" value="CARBONIC ANHYDRASE"/>
    <property type="match status" value="1"/>
</dbReference>
<keyword evidence="1" id="KW-0732">Signal</keyword>
<evidence type="ECO:0000313" key="4">
    <source>
        <dbReference type="Proteomes" id="UP000006753"/>
    </source>
</evidence>
<feature type="chain" id="PRO_5003853138" evidence="1">
    <location>
        <begin position="18"/>
        <end position="272"/>
    </location>
</feature>
<dbReference type="InterPro" id="IPR041891">
    <property type="entry name" value="Alpha_CA_prokaryot-like"/>
</dbReference>
<dbReference type="InterPro" id="IPR023561">
    <property type="entry name" value="Carbonic_anhydrase_a-class"/>
</dbReference>
<dbReference type="InterPro" id="IPR036398">
    <property type="entry name" value="CA_dom_sf"/>
</dbReference>
<dbReference type="OMA" id="TWTIFTE"/>
<dbReference type="RefSeq" id="XP_007296777.1">
    <property type="nucleotide sequence ID" value="XM_007296715.1"/>
</dbReference>
<feature type="signal peptide" evidence="1">
    <location>
        <begin position="1"/>
        <end position="17"/>
    </location>
</feature>
<evidence type="ECO:0000259" key="2">
    <source>
        <dbReference type="PROSITE" id="PS51144"/>
    </source>
</evidence>
<dbReference type="InterPro" id="IPR001148">
    <property type="entry name" value="CA_dom"/>
</dbReference>
<dbReference type="HOGENOM" id="CLU_039326_4_0_1"/>
<keyword evidence="4" id="KW-1185">Reference proteome</keyword>
<dbReference type="GO" id="GO:0008270">
    <property type="term" value="F:zinc ion binding"/>
    <property type="evidence" value="ECO:0007669"/>
    <property type="project" value="InterPro"/>
</dbReference>
<dbReference type="STRING" id="1072389.K1XKD9"/>
<evidence type="ECO:0000313" key="3">
    <source>
        <dbReference type="EMBL" id="EKD12934.1"/>
    </source>
</evidence>
<dbReference type="Proteomes" id="UP000006753">
    <property type="component" value="Unassembled WGS sequence"/>
</dbReference>
<name>K1XKD9_MARBU</name>
<sequence>MIRALFAIAALASNVLACPDHSPSKAALRKRLLAGDGTNADDWTWDNTGAWPAISAICGNGTMQSPIDLDPGNFSQVMVPTFNYAMDTVCGSLTNSGYGPAFTLTAMEQDDIDEHPSFTADGVSYYLLGWHTHTPSEHTFGGQAVEAELHLVHGDKDGNAIGVVGFPLTVGDESSFLAQFMGSTTMPSKETETPVAVSDINMGLILKDAGDFQTYWSYAGSLTTPPCSEGKRWWVSGQTVTISPAQWEDLQAVSAPSAREVQKIGRHRLNQD</sequence>
<dbReference type="PANTHER" id="PTHR18952:SF274">
    <property type="entry name" value="ALPHA-CARBONIC ANHYDRASE DOMAIN-CONTAINING PROTEIN"/>
    <property type="match status" value="1"/>
</dbReference>
<dbReference type="GO" id="GO:0004089">
    <property type="term" value="F:carbonate dehydratase activity"/>
    <property type="evidence" value="ECO:0007669"/>
    <property type="project" value="InterPro"/>
</dbReference>
<dbReference type="AlphaFoldDB" id="K1XKD9"/>
<gene>
    <name evidence="3" type="ORF">MBM_08888</name>
</gene>
<dbReference type="SUPFAM" id="SSF51069">
    <property type="entry name" value="Carbonic anhydrase"/>
    <property type="match status" value="1"/>
</dbReference>
<accession>K1XKD9</accession>
<dbReference type="Pfam" id="PF00194">
    <property type="entry name" value="Carb_anhydrase"/>
    <property type="match status" value="1"/>
</dbReference>
<protein>
    <submittedName>
        <fullName evidence="3">Carbonic anhydrase</fullName>
    </submittedName>
</protein>
<dbReference type="InParanoid" id="K1XKD9"/>
<organism evidence="3 4">
    <name type="scientific">Marssonina brunnea f. sp. multigermtubi (strain MB_m1)</name>
    <name type="common">Marssonina leaf spot fungus</name>
    <dbReference type="NCBI Taxonomy" id="1072389"/>
    <lineage>
        <taxon>Eukaryota</taxon>
        <taxon>Fungi</taxon>
        <taxon>Dikarya</taxon>
        <taxon>Ascomycota</taxon>
        <taxon>Pezizomycotina</taxon>
        <taxon>Leotiomycetes</taxon>
        <taxon>Helotiales</taxon>
        <taxon>Drepanopezizaceae</taxon>
        <taxon>Drepanopeziza</taxon>
    </lineage>
</organism>
<dbReference type="eggNOG" id="KOG0382">
    <property type="taxonomic scope" value="Eukaryota"/>
</dbReference>
<dbReference type="CDD" id="cd03124">
    <property type="entry name" value="alpha_CA_prokaryotic_like"/>
    <property type="match status" value="1"/>
</dbReference>
<reference evidence="3 4" key="1">
    <citation type="journal article" date="2012" name="BMC Genomics">
        <title>Sequencing the genome of Marssonina brunnea reveals fungus-poplar co-evolution.</title>
        <authorList>
            <person name="Zhu S."/>
            <person name="Cao Y.-Z."/>
            <person name="Jiang C."/>
            <person name="Tan B.-Y."/>
            <person name="Wang Z."/>
            <person name="Feng S."/>
            <person name="Zhang L."/>
            <person name="Su X.-H."/>
            <person name="Brejova B."/>
            <person name="Vinar T."/>
            <person name="Xu M."/>
            <person name="Wang M.-X."/>
            <person name="Zhang S.-G."/>
            <person name="Huang M.-R."/>
            <person name="Wu R."/>
            <person name="Zhou Y."/>
        </authorList>
    </citation>
    <scope>NUCLEOTIDE SEQUENCE [LARGE SCALE GENOMIC DNA]</scope>
    <source>
        <strain evidence="3 4">MB_m1</strain>
    </source>
</reference>
<dbReference type="GeneID" id="18764823"/>
<dbReference type="OrthoDB" id="429145at2759"/>
<evidence type="ECO:0000256" key="1">
    <source>
        <dbReference type="SAM" id="SignalP"/>
    </source>
</evidence>
<dbReference type="SMART" id="SM01057">
    <property type="entry name" value="Carb_anhydrase"/>
    <property type="match status" value="1"/>
</dbReference>
<feature type="domain" description="Alpha-carbonic anhydrase" evidence="2">
    <location>
        <begin position="41"/>
        <end position="272"/>
    </location>
</feature>
<dbReference type="EMBL" id="JH921453">
    <property type="protein sequence ID" value="EKD12934.1"/>
    <property type="molecule type" value="Genomic_DNA"/>
</dbReference>
<proteinExistence type="predicted"/>
<dbReference type="PROSITE" id="PS51144">
    <property type="entry name" value="ALPHA_CA_2"/>
    <property type="match status" value="1"/>
</dbReference>
<dbReference type="KEGG" id="mbe:MBM_08888"/>
<dbReference type="Gene3D" id="3.10.200.10">
    <property type="entry name" value="Alpha carbonic anhydrase"/>
    <property type="match status" value="1"/>
</dbReference>